<accession>A0A0P9H2W4</accession>
<protein>
    <submittedName>
        <fullName evidence="1">Uncharacterized protein</fullName>
    </submittedName>
</protein>
<keyword evidence="2" id="KW-1185">Reference proteome</keyword>
<reference evidence="1 2" key="1">
    <citation type="submission" date="2015-09" db="EMBL/GenBank/DDBJ databases">
        <title>Draft genome sequence of Kouleothrix aurantiaca JCM 19913.</title>
        <authorList>
            <person name="Hemp J."/>
        </authorList>
    </citation>
    <scope>NUCLEOTIDE SEQUENCE [LARGE SCALE GENOMIC DNA]</scope>
    <source>
        <strain evidence="1 2">COM-B</strain>
    </source>
</reference>
<evidence type="ECO:0000313" key="2">
    <source>
        <dbReference type="Proteomes" id="UP000050509"/>
    </source>
</evidence>
<dbReference type="EMBL" id="LJCR01002715">
    <property type="protein sequence ID" value="KPV48360.1"/>
    <property type="molecule type" value="Genomic_DNA"/>
</dbReference>
<dbReference type="AlphaFoldDB" id="A0A0P9H2W4"/>
<gene>
    <name evidence="1" type="ORF">SE17_38485</name>
</gene>
<proteinExistence type="predicted"/>
<evidence type="ECO:0000313" key="1">
    <source>
        <dbReference type="EMBL" id="KPV48360.1"/>
    </source>
</evidence>
<dbReference type="Proteomes" id="UP000050509">
    <property type="component" value="Unassembled WGS sequence"/>
</dbReference>
<feature type="non-terminal residue" evidence="1">
    <location>
        <position position="1"/>
    </location>
</feature>
<name>A0A0P9H2W4_9CHLR</name>
<sequence length="285" mass="32024">YSVDIAQKHLVMPTTDLGTPLMAEIAVRSGSLAVRNSAGEITVQPGQKVQIDTSGMLGGIQLAQWNLIRDGDFEQYMGGAPADGIQTWAVHGFIFDQTVSDAEKQAASMTMYRSCHPTTPSAFLCPKEQTVLLAQFERQGNQSKSYSYGIEQVLDLDVSEYRSMQFVMWARVISQSVPNAGVTNNECPITVRFTFKRESPSDKPEFRFLCLYRTSERKPIPNGGEYVYQAVSNQALWYHMDFDLRDPKYDLLQSARYIESVAIYGNGHDYISQVTDISLTARQQR</sequence>
<comment type="caution">
    <text evidence="1">The sequence shown here is derived from an EMBL/GenBank/DDBJ whole genome shotgun (WGS) entry which is preliminary data.</text>
</comment>
<organism evidence="1 2">
    <name type="scientific">Kouleothrix aurantiaca</name>
    <dbReference type="NCBI Taxonomy" id="186479"/>
    <lineage>
        <taxon>Bacteria</taxon>
        <taxon>Bacillati</taxon>
        <taxon>Chloroflexota</taxon>
        <taxon>Chloroflexia</taxon>
        <taxon>Chloroflexales</taxon>
        <taxon>Roseiflexineae</taxon>
        <taxon>Roseiflexaceae</taxon>
        <taxon>Kouleothrix</taxon>
    </lineage>
</organism>